<reference evidence="1 2" key="1">
    <citation type="submission" date="2023-08" db="EMBL/GenBank/DDBJ databases">
        <title>Complete Genome and Methylome dissection of Serratia fonticola NEB369.</title>
        <authorList>
            <person name="Fomenkov A."/>
            <person name="Roberts R.D."/>
        </authorList>
    </citation>
    <scope>NUCLEOTIDE SEQUENCE [LARGE SCALE GENOMIC DNA]</scope>
    <source>
        <strain evidence="1 2">NEB369</strain>
    </source>
</reference>
<organism evidence="1 2">
    <name type="scientific">Serratia fonticola</name>
    <dbReference type="NCBI Taxonomy" id="47917"/>
    <lineage>
        <taxon>Bacteria</taxon>
        <taxon>Pseudomonadati</taxon>
        <taxon>Pseudomonadota</taxon>
        <taxon>Gammaproteobacteria</taxon>
        <taxon>Enterobacterales</taxon>
        <taxon>Yersiniaceae</taxon>
        <taxon>Serratia</taxon>
    </lineage>
</organism>
<keyword evidence="2" id="KW-1185">Reference proteome</keyword>
<dbReference type="EMBL" id="CP133586">
    <property type="protein sequence ID" value="WMT13253.1"/>
    <property type="molecule type" value="Genomic_DNA"/>
</dbReference>
<dbReference type="Proteomes" id="UP001235341">
    <property type="component" value="Chromosome"/>
</dbReference>
<dbReference type="RefSeq" id="WP_261392554.1">
    <property type="nucleotide sequence ID" value="NZ_CP133586.1"/>
</dbReference>
<protein>
    <submittedName>
        <fullName evidence="1">Uncharacterized protein</fullName>
    </submittedName>
</protein>
<evidence type="ECO:0000313" key="1">
    <source>
        <dbReference type="EMBL" id="WMT13253.1"/>
    </source>
</evidence>
<accession>A0ABY9PJ05</accession>
<name>A0ABY9PJ05_SERFO</name>
<evidence type="ECO:0000313" key="2">
    <source>
        <dbReference type="Proteomes" id="UP001235341"/>
    </source>
</evidence>
<gene>
    <name evidence="1" type="ORF">RFB13_18730</name>
</gene>
<sequence>MELSYCSKQPDGIVTMRALAADDWLKLASERLKKFIDLSRQGGC</sequence>
<proteinExistence type="predicted"/>